<proteinExistence type="predicted"/>
<feature type="signal peptide" evidence="1">
    <location>
        <begin position="1"/>
        <end position="21"/>
    </location>
</feature>
<organism evidence="2 3">
    <name type="scientific">Streptomyces griseoloalbus</name>
    <dbReference type="NCBI Taxonomy" id="67303"/>
    <lineage>
        <taxon>Bacteria</taxon>
        <taxon>Bacillati</taxon>
        <taxon>Actinomycetota</taxon>
        <taxon>Actinomycetes</taxon>
        <taxon>Kitasatosporales</taxon>
        <taxon>Streptomycetaceae</taxon>
        <taxon>Streptomyces</taxon>
    </lineage>
</organism>
<keyword evidence="1" id="KW-0732">Signal</keyword>
<reference evidence="2 3" key="1">
    <citation type="submission" date="2020-08" db="EMBL/GenBank/DDBJ databases">
        <title>Genomic Encyclopedia of Type Strains, Phase III (KMG-III): the genomes of soil and plant-associated and newly described type strains.</title>
        <authorList>
            <person name="Whitman W."/>
        </authorList>
    </citation>
    <scope>NUCLEOTIDE SEQUENCE [LARGE SCALE GENOMIC DNA]</scope>
    <source>
        <strain evidence="2 3">CECT 3226</strain>
    </source>
</reference>
<accession>A0A7W8F7Q6</accession>
<dbReference type="EMBL" id="JACHJE010000001">
    <property type="protein sequence ID" value="MBB5123586.1"/>
    <property type="molecule type" value="Genomic_DNA"/>
</dbReference>
<feature type="chain" id="PRO_5038515260" description="Secreted protein" evidence="1">
    <location>
        <begin position="22"/>
        <end position="97"/>
    </location>
</feature>
<evidence type="ECO:0000313" key="3">
    <source>
        <dbReference type="Proteomes" id="UP000568022"/>
    </source>
</evidence>
<evidence type="ECO:0000256" key="1">
    <source>
        <dbReference type="SAM" id="SignalP"/>
    </source>
</evidence>
<protein>
    <recommendedName>
        <fullName evidence="4">Secreted protein</fullName>
    </recommendedName>
</protein>
<sequence length="97" mass="9675">MRKIQKAALVVAMLGSVGALGAGTAVANDKPDVKFEVGHGGCETTSGDNISVLSNVGVANGLLGNGILTFGDEARNGSQELPQSGNVVDCSLKAFTG</sequence>
<evidence type="ECO:0000313" key="2">
    <source>
        <dbReference type="EMBL" id="MBB5123586.1"/>
    </source>
</evidence>
<dbReference type="Proteomes" id="UP000568022">
    <property type="component" value="Unassembled WGS sequence"/>
</dbReference>
<comment type="caution">
    <text evidence="2">The sequence shown here is derived from an EMBL/GenBank/DDBJ whole genome shotgun (WGS) entry which is preliminary data.</text>
</comment>
<evidence type="ECO:0008006" key="4">
    <source>
        <dbReference type="Google" id="ProtNLM"/>
    </source>
</evidence>
<gene>
    <name evidence="2" type="ORF">FHS32_000298</name>
</gene>
<name>A0A7W8F7Q6_9ACTN</name>
<keyword evidence="3" id="KW-1185">Reference proteome</keyword>
<dbReference type="AlphaFoldDB" id="A0A7W8F7Q6"/>